<dbReference type="Proteomes" id="UP000434582">
    <property type="component" value="Unassembled WGS sequence"/>
</dbReference>
<evidence type="ECO:0000313" key="2">
    <source>
        <dbReference type="Proteomes" id="UP000434582"/>
    </source>
</evidence>
<gene>
    <name evidence="1" type="ORF">GHC57_10015</name>
</gene>
<protein>
    <submittedName>
        <fullName evidence="1">Uncharacterized protein</fullName>
    </submittedName>
</protein>
<accession>A0A7X2D560</accession>
<sequence length="186" mass="19479">MLSQKLTSLRNHWRAILNGDIPSRGLVSVTDLVRSLDDCIAQAEAMETAGGPMIDPAMHCAMADVMGRVARQLDVAVAMARAGHPPEADMMTRLAAMLHHPERRMEEPDWPQIAGHITVCGTGAEPPPAVIDLDVVPVFSLDDLAAALVSCPDCGGSAPAEAGVCPHCRCPMPAPADYGQPGGDAA</sequence>
<evidence type="ECO:0000313" key="1">
    <source>
        <dbReference type="EMBL" id="MQX36850.1"/>
    </source>
</evidence>
<dbReference type="AlphaFoldDB" id="A0A7X2D560"/>
<dbReference type="RefSeq" id="WP_153343734.1">
    <property type="nucleotide sequence ID" value="NZ_WIVE01000027.1"/>
</dbReference>
<proteinExistence type="predicted"/>
<dbReference type="EMBL" id="WIVE01000027">
    <property type="protein sequence ID" value="MQX36850.1"/>
    <property type="molecule type" value="Genomic_DNA"/>
</dbReference>
<name>A0A7X2D560_9PROT</name>
<comment type="caution">
    <text evidence="1">The sequence shown here is derived from an EMBL/GenBank/DDBJ whole genome shotgun (WGS) entry which is preliminary data.</text>
</comment>
<organism evidence="1 2">
    <name type="scientific">Roseospira navarrensis</name>
    <dbReference type="NCBI Taxonomy" id="140058"/>
    <lineage>
        <taxon>Bacteria</taxon>
        <taxon>Pseudomonadati</taxon>
        <taxon>Pseudomonadota</taxon>
        <taxon>Alphaproteobacteria</taxon>
        <taxon>Rhodospirillales</taxon>
        <taxon>Rhodospirillaceae</taxon>
        <taxon>Roseospira</taxon>
    </lineage>
</organism>
<keyword evidence="2" id="KW-1185">Reference proteome</keyword>
<reference evidence="1 2" key="1">
    <citation type="submission" date="2019-10" db="EMBL/GenBank/DDBJ databases">
        <title>Draft whole-genome sequence of the purple nonsulfur photosynthetic bacterium Roseospira navarrensis DSM 15114.</title>
        <authorList>
            <person name="Kyndt J.A."/>
            <person name="Meyer T.E."/>
        </authorList>
    </citation>
    <scope>NUCLEOTIDE SEQUENCE [LARGE SCALE GENOMIC DNA]</scope>
    <source>
        <strain evidence="1 2">DSM 15114</strain>
    </source>
</reference>